<proteinExistence type="predicted"/>
<name>A0A1G8IQ86_ANEMI</name>
<gene>
    <name evidence="1" type="ORF">SAMN04487909_102124</name>
</gene>
<protein>
    <submittedName>
        <fullName evidence="1">Uncharacterized protein</fullName>
    </submittedName>
</protein>
<evidence type="ECO:0000313" key="2">
    <source>
        <dbReference type="Proteomes" id="UP000182836"/>
    </source>
</evidence>
<organism evidence="1 2">
    <name type="scientific">Aneurinibacillus migulanus</name>
    <name type="common">Bacillus migulanus</name>
    <dbReference type="NCBI Taxonomy" id="47500"/>
    <lineage>
        <taxon>Bacteria</taxon>
        <taxon>Bacillati</taxon>
        <taxon>Bacillota</taxon>
        <taxon>Bacilli</taxon>
        <taxon>Bacillales</taxon>
        <taxon>Paenibacillaceae</taxon>
        <taxon>Aneurinibacillus group</taxon>
        <taxon>Aneurinibacillus</taxon>
    </lineage>
</organism>
<dbReference type="RefSeq" id="WP_158502290.1">
    <property type="nucleotide sequence ID" value="NZ_BJOA01000011.1"/>
</dbReference>
<dbReference type="EMBL" id="FNED01000002">
    <property type="protein sequence ID" value="SDI20971.1"/>
    <property type="molecule type" value="Genomic_DNA"/>
</dbReference>
<dbReference type="Proteomes" id="UP000182836">
    <property type="component" value="Unassembled WGS sequence"/>
</dbReference>
<reference evidence="1 2" key="1">
    <citation type="submission" date="2016-10" db="EMBL/GenBank/DDBJ databases">
        <authorList>
            <person name="de Groot N.N."/>
        </authorList>
    </citation>
    <scope>NUCLEOTIDE SEQUENCE [LARGE SCALE GENOMIC DNA]</scope>
    <source>
        <strain evidence="1 2">DSM 2895</strain>
    </source>
</reference>
<evidence type="ECO:0000313" key="1">
    <source>
        <dbReference type="EMBL" id="SDI20971.1"/>
    </source>
</evidence>
<dbReference type="GeneID" id="43759337"/>
<dbReference type="AlphaFoldDB" id="A0A1G8IQ86"/>
<sequence>MVKRRVRTSQRIITHRDLRNEIRRNRELIRENRDLLFEVLDLLGNENDFVARRAKRRK</sequence>
<accession>A0A1G8IQ86</accession>